<dbReference type="InterPro" id="IPR036890">
    <property type="entry name" value="HATPase_C_sf"/>
</dbReference>
<dbReference type="AlphaFoldDB" id="A0AAV2CTW9"/>
<evidence type="ECO:0000256" key="1">
    <source>
        <dbReference type="ARBA" id="ARBA00008239"/>
    </source>
</evidence>
<accession>A0AAV2CTW9</accession>
<keyword evidence="2" id="KW-0547">Nucleotide-binding</keyword>
<dbReference type="InterPro" id="IPR001404">
    <property type="entry name" value="Hsp90_fam"/>
</dbReference>
<dbReference type="SUPFAM" id="SSF55874">
    <property type="entry name" value="ATPase domain of HSP90 chaperone/DNA topoisomerase II/histidine kinase"/>
    <property type="match status" value="1"/>
</dbReference>
<dbReference type="InterPro" id="IPR020575">
    <property type="entry name" value="Hsp90_N"/>
</dbReference>
<protein>
    <recommendedName>
        <fullName evidence="7">Heat shock protein 90</fullName>
    </recommendedName>
</protein>
<dbReference type="EMBL" id="OZ034814">
    <property type="protein sequence ID" value="CAL1360025.1"/>
    <property type="molecule type" value="Genomic_DNA"/>
</dbReference>
<dbReference type="PRINTS" id="PR00775">
    <property type="entry name" value="HEATSHOCK90"/>
</dbReference>
<dbReference type="GO" id="GO:0051082">
    <property type="term" value="F:unfolded protein binding"/>
    <property type="evidence" value="ECO:0007669"/>
    <property type="project" value="InterPro"/>
</dbReference>
<evidence type="ECO:0000313" key="6">
    <source>
        <dbReference type="Proteomes" id="UP001497516"/>
    </source>
</evidence>
<gene>
    <name evidence="5" type="ORF">LTRI10_LOCUS7485</name>
</gene>
<comment type="similarity">
    <text evidence="1">Belongs to the heat shock protein 90 family.</text>
</comment>
<reference evidence="5 6" key="1">
    <citation type="submission" date="2024-04" db="EMBL/GenBank/DDBJ databases">
        <authorList>
            <person name="Fracassetti M."/>
        </authorList>
    </citation>
    <scope>NUCLEOTIDE SEQUENCE [LARGE SCALE GENOMIC DNA]</scope>
</reference>
<dbReference type="GO" id="GO:0140662">
    <property type="term" value="F:ATP-dependent protein folding chaperone"/>
    <property type="evidence" value="ECO:0007669"/>
    <property type="project" value="InterPro"/>
</dbReference>
<evidence type="ECO:0000313" key="5">
    <source>
        <dbReference type="EMBL" id="CAL1360025.1"/>
    </source>
</evidence>
<evidence type="ECO:0000256" key="2">
    <source>
        <dbReference type="ARBA" id="ARBA00022741"/>
    </source>
</evidence>
<sequence length="219" mass="24702">MCIYRVISNKNNRISIRCDAAVAKKDAPEASGEKFEYQAEGSQLLDLIVNSVYSNKEVFLQELVSNASDAFDKFRFLSVTDPKFLGDAGELEIRIKPYANNGTITIIDTALWDCKIFEGFQGKQVIGADNALIGQFGVGFYFAFLVAQKVVVTTRSPKSYKQYVWKVEVEADIISWPWTKITLYLKEDDKYEFSDPTRSQGLVKNYSQCVASIFCLCIS</sequence>
<keyword evidence="3" id="KW-0067">ATP-binding</keyword>
<dbReference type="GO" id="GO:0005524">
    <property type="term" value="F:ATP binding"/>
    <property type="evidence" value="ECO:0007669"/>
    <property type="project" value="UniProtKB-KW"/>
</dbReference>
<proteinExistence type="inferred from homology"/>
<evidence type="ECO:0000256" key="3">
    <source>
        <dbReference type="ARBA" id="ARBA00022840"/>
    </source>
</evidence>
<dbReference type="GO" id="GO:0016887">
    <property type="term" value="F:ATP hydrolysis activity"/>
    <property type="evidence" value="ECO:0007669"/>
    <property type="project" value="InterPro"/>
</dbReference>
<dbReference type="PANTHER" id="PTHR11528">
    <property type="entry name" value="HEAT SHOCK PROTEIN 90 FAMILY MEMBER"/>
    <property type="match status" value="1"/>
</dbReference>
<keyword evidence="4" id="KW-0143">Chaperone</keyword>
<evidence type="ECO:0008006" key="7">
    <source>
        <dbReference type="Google" id="ProtNLM"/>
    </source>
</evidence>
<keyword evidence="6" id="KW-1185">Reference proteome</keyword>
<organism evidence="5 6">
    <name type="scientific">Linum trigynum</name>
    <dbReference type="NCBI Taxonomy" id="586398"/>
    <lineage>
        <taxon>Eukaryota</taxon>
        <taxon>Viridiplantae</taxon>
        <taxon>Streptophyta</taxon>
        <taxon>Embryophyta</taxon>
        <taxon>Tracheophyta</taxon>
        <taxon>Spermatophyta</taxon>
        <taxon>Magnoliopsida</taxon>
        <taxon>eudicotyledons</taxon>
        <taxon>Gunneridae</taxon>
        <taxon>Pentapetalae</taxon>
        <taxon>rosids</taxon>
        <taxon>fabids</taxon>
        <taxon>Malpighiales</taxon>
        <taxon>Linaceae</taxon>
        <taxon>Linum</taxon>
    </lineage>
</organism>
<evidence type="ECO:0000256" key="4">
    <source>
        <dbReference type="ARBA" id="ARBA00023186"/>
    </source>
</evidence>
<name>A0AAV2CTW9_9ROSI</name>
<dbReference type="Gene3D" id="3.30.565.10">
    <property type="entry name" value="Histidine kinase-like ATPase, C-terminal domain"/>
    <property type="match status" value="2"/>
</dbReference>
<dbReference type="Proteomes" id="UP001497516">
    <property type="component" value="Chromosome 10"/>
</dbReference>